<dbReference type="Pfam" id="PF00708">
    <property type="entry name" value="Acylphosphatase"/>
    <property type="match status" value="1"/>
</dbReference>
<reference evidence="7 10" key="2">
    <citation type="submission" date="2023-11" db="EMBL/GenBank/DDBJ databases">
        <title>MicrobeMod: A computational toolkit for identifying prokaryotic methylation and restriction-modification with nanopore sequencing.</title>
        <authorList>
            <person name="Crits-Christoph A."/>
            <person name="Kang S.C."/>
            <person name="Lee H."/>
            <person name="Ostrov N."/>
        </authorList>
    </citation>
    <scope>NUCLEOTIDE SEQUENCE [LARGE SCALE GENOMIC DNA]</scope>
    <source>
        <strain evidence="7 10">ATCC 29145</strain>
    </source>
</reference>
<comment type="catalytic activity">
    <reaction evidence="3 4">
        <text>an acyl phosphate + H2O = a carboxylate + phosphate + H(+)</text>
        <dbReference type="Rhea" id="RHEA:14965"/>
        <dbReference type="ChEBI" id="CHEBI:15377"/>
        <dbReference type="ChEBI" id="CHEBI:15378"/>
        <dbReference type="ChEBI" id="CHEBI:29067"/>
        <dbReference type="ChEBI" id="CHEBI:43474"/>
        <dbReference type="ChEBI" id="CHEBI:59918"/>
        <dbReference type="EC" id="3.6.1.7"/>
    </reaction>
</comment>
<keyword evidence="4 7" id="KW-0378">Hydrolase</keyword>
<dbReference type="AlphaFoldDB" id="A0A0P0F2W0"/>
<dbReference type="KEGG" id="abf:AMK58_26920"/>
<evidence type="ECO:0000259" key="6">
    <source>
        <dbReference type="PROSITE" id="PS51160"/>
    </source>
</evidence>
<dbReference type="InterPro" id="IPR017968">
    <property type="entry name" value="Acylphosphatase_CS"/>
</dbReference>
<keyword evidence="8" id="KW-0614">Plasmid</keyword>
<dbReference type="Proteomes" id="UP000298774">
    <property type="component" value="Plasmid p4"/>
</dbReference>
<evidence type="ECO:0000256" key="5">
    <source>
        <dbReference type="RuleBase" id="RU004168"/>
    </source>
</evidence>
<evidence type="ECO:0000313" key="8">
    <source>
        <dbReference type="EMBL" id="QCO13305.1"/>
    </source>
</evidence>
<dbReference type="PROSITE" id="PS51160">
    <property type="entry name" value="ACYLPHOSPHATASE_3"/>
    <property type="match status" value="1"/>
</dbReference>
<dbReference type="EMBL" id="CP032343">
    <property type="protein sequence ID" value="QCO13305.1"/>
    <property type="molecule type" value="Genomic_DNA"/>
</dbReference>
<comment type="similarity">
    <text evidence="1 5">Belongs to the acylphosphatase family.</text>
</comment>
<dbReference type="PANTHER" id="PTHR47268:SF4">
    <property type="entry name" value="ACYLPHOSPHATASE"/>
    <property type="match status" value="1"/>
</dbReference>
<proteinExistence type="inferred from homology"/>
<dbReference type="RefSeq" id="WP_035682446.1">
    <property type="nucleotide sequence ID" value="NZ_CP012917.1"/>
</dbReference>
<dbReference type="PANTHER" id="PTHR47268">
    <property type="entry name" value="ACYLPHOSPHATASE"/>
    <property type="match status" value="1"/>
</dbReference>
<dbReference type="InterPro" id="IPR036046">
    <property type="entry name" value="Acylphosphatase-like_dom_sf"/>
</dbReference>
<dbReference type="PROSITE" id="PS00151">
    <property type="entry name" value="ACYLPHOSPHATASE_2"/>
    <property type="match status" value="1"/>
</dbReference>
<dbReference type="GO" id="GO:0003998">
    <property type="term" value="F:acylphosphatase activity"/>
    <property type="evidence" value="ECO:0007669"/>
    <property type="project" value="UniProtKB-EC"/>
</dbReference>
<gene>
    <name evidence="8" type="ORF">D3868_30280</name>
    <name evidence="7" type="ORF">SIM66_04575</name>
</gene>
<evidence type="ECO:0000313" key="7">
    <source>
        <dbReference type="EMBL" id="MDX5950471.1"/>
    </source>
</evidence>
<evidence type="ECO:0000256" key="3">
    <source>
        <dbReference type="ARBA" id="ARBA00047645"/>
    </source>
</evidence>
<dbReference type="Proteomes" id="UP001277471">
    <property type="component" value="Unassembled WGS sequence"/>
</dbReference>
<organism evidence="8 9">
    <name type="scientific">Azospirillum brasilense</name>
    <dbReference type="NCBI Taxonomy" id="192"/>
    <lineage>
        <taxon>Bacteria</taxon>
        <taxon>Pseudomonadati</taxon>
        <taxon>Pseudomonadota</taxon>
        <taxon>Alphaproteobacteria</taxon>
        <taxon>Rhodospirillales</taxon>
        <taxon>Azospirillaceae</taxon>
        <taxon>Azospirillum</taxon>
    </lineage>
</organism>
<evidence type="ECO:0000256" key="4">
    <source>
        <dbReference type="PROSITE-ProRule" id="PRU00520"/>
    </source>
</evidence>
<dbReference type="Gene3D" id="3.30.70.100">
    <property type="match status" value="1"/>
</dbReference>
<feature type="active site" evidence="4">
    <location>
        <position position="42"/>
    </location>
</feature>
<feature type="domain" description="Acylphosphatase-like" evidence="6">
    <location>
        <begin position="9"/>
        <end position="95"/>
    </location>
</feature>
<dbReference type="EC" id="3.6.1.7" evidence="2 4"/>
<evidence type="ECO:0000313" key="10">
    <source>
        <dbReference type="Proteomes" id="UP001277471"/>
    </source>
</evidence>
<dbReference type="InterPro" id="IPR001792">
    <property type="entry name" value="Acylphosphatase-like_dom"/>
</dbReference>
<dbReference type="SUPFAM" id="SSF54975">
    <property type="entry name" value="Acylphosphatase/BLUF domain-like"/>
    <property type="match status" value="1"/>
</dbReference>
<dbReference type="EMBL" id="JAWXYC010000002">
    <property type="protein sequence ID" value="MDX5950471.1"/>
    <property type="molecule type" value="Genomic_DNA"/>
</dbReference>
<feature type="active site" evidence="4">
    <location>
        <position position="24"/>
    </location>
</feature>
<name>A0A0P0F2W0_AZOBR</name>
<sequence>MVEKEDRKAVLARVHGKVQGVWYRGWTVDTANRLGLAGWVRNRGDGTVEALFAGPADAVDRMLEACRRGPSAAVVSDIAVEPARDPGPGVFEQRPTQ</sequence>
<reference evidence="8 9" key="1">
    <citation type="submission" date="2018-09" db="EMBL/GenBank/DDBJ databases">
        <title>Whole genome based analysis of evolution and adaptive divergence in Indian and Brazilian strains of Azospirillum brasilense.</title>
        <authorList>
            <person name="Singh C."/>
            <person name="Tripathi A.K."/>
        </authorList>
    </citation>
    <scope>NUCLEOTIDE SEQUENCE [LARGE SCALE GENOMIC DNA]</scope>
    <source>
        <strain evidence="8 9">MTCC4038</strain>
        <plasmid evidence="8 9">p4</plasmid>
    </source>
</reference>
<evidence type="ECO:0000256" key="1">
    <source>
        <dbReference type="ARBA" id="ARBA00005614"/>
    </source>
</evidence>
<geneLocation type="plasmid" evidence="8 9">
    <name>p4</name>
</geneLocation>
<accession>A0A0P0F2W0</accession>
<evidence type="ECO:0000313" key="9">
    <source>
        <dbReference type="Proteomes" id="UP000298774"/>
    </source>
</evidence>
<dbReference type="GeneID" id="56453455"/>
<protein>
    <recommendedName>
        <fullName evidence="2 4">acylphosphatase</fullName>
        <ecNumber evidence="2 4">3.6.1.7</ecNumber>
    </recommendedName>
</protein>
<dbReference type="PRINTS" id="PR00112">
    <property type="entry name" value="ACYLPHPHTASE"/>
</dbReference>
<dbReference type="InterPro" id="IPR020456">
    <property type="entry name" value="Acylphosphatase"/>
</dbReference>
<keyword evidence="10" id="KW-1185">Reference proteome</keyword>
<evidence type="ECO:0000256" key="2">
    <source>
        <dbReference type="ARBA" id="ARBA00012150"/>
    </source>
</evidence>